<gene>
    <name evidence="3" type="primary">LOC108558661</name>
</gene>
<protein>
    <submittedName>
        <fullName evidence="3">C-type lectin 37Da-like</fullName>
    </submittedName>
</protein>
<dbReference type="Gene3D" id="3.10.100.10">
    <property type="entry name" value="Mannose-Binding Protein A, subunit A"/>
    <property type="match status" value="1"/>
</dbReference>
<organism evidence="2 3">
    <name type="scientific">Nicrophorus vespilloides</name>
    <name type="common">Boreal carrion beetle</name>
    <dbReference type="NCBI Taxonomy" id="110193"/>
    <lineage>
        <taxon>Eukaryota</taxon>
        <taxon>Metazoa</taxon>
        <taxon>Ecdysozoa</taxon>
        <taxon>Arthropoda</taxon>
        <taxon>Hexapoda</taxon>
        <taxon>Insecta</taxon>
        <taxon>Pterygota</taxon>
        <taxon>Neoptera</taxon>
        <taxon>Endopterygota</taxon>
        <taxon>Coleoptera</taxon>
        <taxon>Polyphaga</taxon>
        <taxon>Staphyliniformia</taxon>
        <taxon>Silphidae</taxon>
        <taxon>Nicrophorinae</taxon>
        <taxon>Nicrophorus</taxon>
    </lineage>
</organism>
<dbReference type="PROSITE" id="PS50041">
    <property type="entry name" value="C_TYPE_LECTIN_2"/>
    <property type="match status" value="1"/>
</dbReference>
<dbReference type="CDD" id="cd00037">
    <property type="entry name" value="CLECT"/>
    <property type="match status" value="1"/>
</dbReference>
<dbReference type="GeneID" id="108558661"/>
<feature type="non-terminal residue" evidence="3">
    <location>
        <position position="1"/>
    </location>
</feature>
<dbReference type="InterPro" id="IPR016186">
    <property type="entry name" value="C-type_lectin-like/link_sf"/>
</dbReference>
<dbReference type="Proteomes" id="UP000695000">
    <property type="component" value="Unplaced"/>
</dbReference>
<feature type="domain" description="C-type lectin" evidence="1">
    <location>
        <begin position="32"/>
        <end position="101"/>
    </location>
</feature>
<accession>A0ABM1M985</accession>
<dbReference type="SUPFAM" id="SSF56436">
    <property type="entry name" value="C-type lectin-like"/>
    <property type="match status" value="1"/>
</dbReference>
<evidence type="ECO:0000313" key="2">
    <source>
        <dbReference type="Proteomes" id="UP000695000"/>
    </source>
</evidence>
<dbReference type="Pfam" id="PF00059">
    <property type="entry name" value="Lectin_C"/>
    <property type="match status" value="1"/>
</dbReference>
<dbReference type="RefSeq" id="XP_017771135.1">
    <property type="nucleotide sequence ID" value="XM_017915646.1"/>
</dbReference>
<dbReference type="InterPro" id="IPR001304">
    <property type="entry name" value="C-type_lectin-like"/>
</dbReference>
<reference evidence="3" key="1">
    <citation type="submission" date="2025-08" db="UniProtKB">
        <authorList>
            <consortium name="RefSeq"/>
        </authorList>
    </citation>
    <scope>IDENTIFICATION</scope>
    <source>
        <tissue evidence="3">Whole Larva</tissue>
    </source>
</reference>
<evidence type="ECO:0000313" key="3">
    <source>
        <dbReference type="RefSeq" id="XP_017771135.1"/>
    </source>
</evidence>
<sequence>FQYSHCYQLNVLDANIGVCVETPLNIPVITTYGNKTYYFEVNKLNWHNAYLACKQYNMELISIDSDEEFDYIREIITSLTATNKVSVWTSGNDFGTEGEFK</sequence>
<dbReference type="InterPro" id="IPR016187">
    <property type="entry name" value="CTDL_fold"/>
</dbReference>
<proteinExistence type="predicted"/>
<evidence type="ECO:0000259" key="1">
    <source>
        <dbReference type="PROSITE" id="PS50041"/>
    </source>
</evidence>
<keyword evidence="2" id="KW-1185">Reference proteome</keyword>
<name>A0ABM1M985_NICVS</name>